<accession>A0A9D4CS62</accession>
<dbReference type="Proteomes" id="UP000828390">
    <property type="component" value="Unassembled WGS sequence"/>
</dbReference>
<evidence type="ECO:0000313" key="4">
    <source>
        <dbReference type="Proteomes" id="UP000828390"/>
    </source>
</evidence>
<feature type="compositionally biased region" description="Basic and acidic residues" evidence="2">
    <location>
        <begin position="138"/>
        <end position="148"/>
    </location>
</feature>
<reference evidence="3" key="2">
    <citation type="submission" date="2020-11" db="EMBL/GenBank/DDBJ databases">
        <authorList>
            <person name="McCartney M.A."/>
            <person name="Auch B."/>
            <person name="Kono T."/>
            <person name="Mallez S."/>
            <person name="Becker A."/>
            <person name="Gohl D.M."/>
            <person name="Silverstein K.A.T."/>
            <person name="Koren S."/>
            <person name="Bechman K.B."/>
            <person name="Herman A."/>
            <person name="Abrahante J.E."/>
            <person name="Garbe J."/>
        </authorList>
    </citation>
    <scope>NUCLEOTIDE SEQUENCE</scope>
    <source>
        <strain evidence="3">Duluth1</strain>
        <tissue evidence="3">Whole animal</tissue>
    </source>
</reference>
<reference evidence="3" key="1">
    <citation type="journal article" date="2019" name="bioRxiv">
        <title>The Genome of the Zebra Mussel, Dreissena polymorpha: A Resource for Invasive Species Research.</title>
        <authorList>
            <person name="McCartney M.A."/>
            <person name="Auch B."/>
            <person name="Kono T."/>
            <person name="Mallez S."/>
            <person name="Zhang Y."/>
            <person name="Obille A."/>
            <person name="Becker A."/>
            <person name="Abrahante J.E."/>
            <person name="Garbe J."/>
            <person name="Badalamenti J.P."/>
            <person name="Herman A."/>
            <person name="Mangelson H."/>
            <person name="Liachko I."/>
            <person name="Sullivan S."/>
            <person name="Sone E.D."/>
            <person name="Koren S."/>
            <person name="Silverstein K.A.T."/>
            <person name="Beckman K.B."/>
            <person name="Gohl D.M."/>
        </authorList>
    </citation>
    <scope>NUCLEOTIDE SEQUENCE</scope>
    <source>
        <strain evidence="3">Duluth1</strain>
        <tissue evidence="3">Whole animal</tissue>
    </source>
</reference>
<organism evidence="3 4">
    <name type="scientific">Dreissena polymorpha</name>
    <name type="common">Zebra mussel</name>
    <name type="synonym">Mytilus polymorpha</name>
    <dbReference type="NCBI Taxonomy" id="45954"/>
    <lineage>
        <taxon>Eukaryota</taxon>
        <taxon>Metazoa</taxon>
        <taxon>Spiralia</taxon>
        <taxon>Lophotrochozoa</taxon>
        <taxon>Mollusca</taxon>
        <taxon>Bivalvia</taxon>
        <taxon>Autobranchia</taxon>
        <taxon>Heteroconchia</taxon>
        <taxon>Euheterodonta</taxon>
        <taxon>Imparidentia</taxon>
        <taxon>Neoheterodontei</taxon>
        <taxon>Myida</taxon>
        <taxon>Dreissenoidea</taxon>
        <taxon>Dreissenidae</taxon>
        <taxon>Dreissena</taxon>
    </lineage>
</organism>
<keyword evidence="4" id="KW-1185">Reference proteome</keyword>
<feature type="region of interest" description="Disordered" evidence="2">
    <location>
        <begin position="138"/>
        <end position="166"/>
    </location>
</feature>
<keyword evidence="1" id="KW-0175">Coiled coil</keyword>
<feature type="coiled-coil region" evidence="1">
    <location>
        <begin position="19"/>
        <end position="55"/>
    </location>
</feature>
<dbReference type="AlphaFoldDB" id="A0A9D4CS62"/>
<dbReference type="EMBL" id="JAIWYP010000012">
    <property type="protein sequence ID" value="KAH3730695.1"/>
    <property type="molecule type" value="Genomic_DNA"/>
</dbReference>
<evidence type="ECO:0000256" key="1">
    <source>
        <dbReference type="SAM" id="Coils"/>
    </source>
</evidence>
<comment type="caution">
    <text evidence="3">The sequence shown here is derived from an EMBL/GenBank/DDBJ whole genome shotgun (WGS) entry which is preliminary data.</text>
</comment>
<evidence type="ECO:0000256" key="2">
    <source>
        <dbReference type="SAM" id="MobiDB-lite"/>
    </source>
</evidence>
<gene>
    <name evidence="3" type="ORF">DPMN_056687</name>
</gene>
<protein>
    <submittedName>
        <fullName evidence="3">Uncharacterized protein</fullName>
    </submittedName>
</protein>
<proteinExistence type="predicted"/>
<sequence>MNVTGHSLIHDPIMDVSRNRELELENSMLRRELHKLQLEHEINRMQHEIDETSMKLDMLASTPFRTDIECGRSEVYSLKDGIKFMKKMSSTTPMLCSSPKPMRLLPKTPDNGASRMDMTCQTEQIKDNRLDRFVTKRKPESHMLDRASRSNIKGRAPNNFEAWGEG</sequence>
<evidence type="ECO:0000313" key="3">
    <source>
        <dbReference type="EMBL" id="KAH3730695.1"/>
    </source>
</evidence>
<name>A0A9D4CS62_DREPO</name>